<feature type="transmembrane region" description="Helical" evidence="5">
    <location>
        <begin position="47"/>
        <end position="64"/>
    </location>
</feature>
<evidence type="ECO:0000256" key="1">
    <source>
        <dbReference type="ARBA" id="ARBA00004141"/>
    </source>
</evidence>
<dbReference type="KEGG" id="fco:FCOL_02035"/>
<dbReference type="InterPro" id="IPR051598">
    <property type="entry name" value="TSUP/Inactive_protease-like"/>
</dbReference>
<organism evidence="6 7">
    <name type="scientific">Flavobacterium columnare (strain ATCC 49512 / CIP 103533 / TG 44/87)</name>
    <dbReference type="NCBI Taxonomy" id="1041826"/>
    <lineage>
        <taxon>Bacteria</taxon>
        <taxon>Pseudomonadati</taxon>
        <taxon>Bacteroidota</taxon>
        <taxon>Flavobacteriia</taxon>
        <taxon>Flavobacteriales</taxon>
        <taxon>Flavobacteriaceae</taxon>
        <taxon>Flavobacterium</taxon>
    </lineage>
</organism>
<feature type="transmembrane region" description="Helical" evidence="5">
    <location>
        <begin position="97"/>
        <end position="116"/>
    </location>
</feature>
<dbReference type="STRING" id="1041826.FCOL_02035"/>
<dbReference type="PANTHER" id="PTHR43701:SF5">
    <property type="entry name" value="MEMBRANE TRANSPORTER PROTEIN-RELATED"/>
    <property type="match status" value="1"/>
</dbReference>
<name>G8XAY4_FLACA</name>
<protein>
    <recommendedName>
        <fullName evidence="5">Probable membrane transporter protein</fullName>
    </recommendedName>
</protein>
<evidence type="ECO:0000256" key="3">
    <source>
        <dbReference type="ARBA" id="ARBA00022989"/>
    </source>
</evidence>
<proteinExistence type="inferred from homology"/>
<evidence type="ECO:0000256" key="5">
    <source>
        <dbReference type="RuleBase" id="RU363041"/>
    </source>
</evidence>
<feature type="transmembrane region" description="Helical" evidence="5">
    <location>
        <begin position="73"/>
        <end position="91"/>
    </location>
</feature>
<comment type="subcellular location">
    <subcellularLocation>
        <location evidence="5">Cell membrane</location>
        <topology evidence="5">Multi-pass membrane protein</topology>
    </subcellularLocation>
    <subcellularLocation>
        <location evidence="1">Membrane</location>
        <topology evidence="1">Multi-pass membrane protein</topology>
    </subcellularLocation>
</comment>
<keyword evidence="5" id="KW-1003">Cell membrane</keyword>
<evidence type="ECO:0000313" key="6">
    <source>
        <dbReference type="EMBL" id="AEW85256.1"/>
    </source>
</evidence>
<keyword evidence="7" id="KW-1185">Reference proteome</keyword>
<comment type="similarity">
    <text evidence="5">Belongs to the 4-toluene sulfonate uptake permease (TSUP) (TC 2.A.102) family.</text>
</comment>
<sequence length="244" mass="26892">MNIESNLFLFLIASIAFLYASIGHGGASGYLALMSLFSFSPEVMKPSALILNILVSSIAFLFFYKSKQFRWKLFYPFAITSIPFSFIGGFFRIDTYLYKIILGIILLFVVVKILVFEPKEKHEIKAIHLKKALLIGAFIGFISGILGIGGGVILSPVILLLNWGRMKETAAVSALFIFVNSISGILGFLANKGQFPLQMTHIILVVLIGGVLGAFYGSKKFNNMTLKYILSFVLVIASTKLIVL</sequence>
<dbReference type="GO" id="GO:0005886">
    <property type="term" value="C:plasma membrane"/>
    <property type="evidence" value="ECO:0007669"/>
    <property type="project" value="UniProtKB-SubCell"/>
</dbReference>
<evidence type="ECO:0000256" key="4">
    <source>
        <dbReference type="ARBA" id="ARBA00023136"/>
    </source>
</evidence>
<keyword evidence="3 5" id="KW-1133">Transmembrane helix</keyword>
<gene>
    <name evidence="6" type="ordered locus">FCOL_02035</name>
</gene>
<dbReference type="PANTHER" id="PTHR43701">
    <property type="entry name" value="MEMBRANE TRANSPORTER PROTEIN MJ0441-RELATED"/>
    <property type="match status" value="1"/>
</dbReference>
<feature type="transmembrane region" description="Helical" evidence="5">
    <location>
        <begin position="170"/>
        <end position="190"/>
    </location>
</feature>
<dbReference type="Proteomes" id="UP000005638">
    <property type="component" value="Chromosome"/>
</dbReference>
<dbReference type="EMBL" id="CP003222">
    <property type="protein sequence ID" value="AEW85256.1"/>
    <property type="molecule type" value="Genomic_DNA"/>
</dbReference>
<dbReference type="AlphaFoldDB" id="G8XAY4"/>
<dbReference type="HOGENOM" id="CLU_045498_4_0_10"/>
<dbReference type="InterPro" id="IPR002781">
    <property type="entry name" value="TM_pro_TauE-like"/>
</dbReference>
<evidence type="ECO:0000256" key="2">
    <source>
        <dbReference type="ARBA" id="ARBA00022692"/>
    </source>
</evidence>
<evidence type="ECO:0000313" key="7">
    <source>
        <dbReference type="Proteomes" id="UP000005638"/>
    </source>
</evidence>
<dbReference type="Pfam" id="PF01925">
    <property type="entry name" value="TauE"/>
    <property type="match status" value="1"/>
</dbReference>
<dbReference type="eggNOG" id="COG0730">
    <property type="taxonomic scope" value="Bacteria"/>
</dbReference>
<accession>G8XAY4</accession>
<feature type="transmembrane region" description="Helical" evidence="5">
    <location>
        <begin position="132"/>
        <end position="158"/>
    </location>
</feature>
<feature type="transmembrane region" description="Helical" evidence="5">
    <location>
        <begin position="202"/>
        <end position="218"/>
    </location>
</feature>
<reference evidence="6 7" key="1">
    <citation type="journal article" date="2012" name="J. Bacteriol.">
        <title>Genome Sequence of the Fish Pathogen Flavobacterium columnare ATCC 49512.</title>
        <authorList>
            <person name="Tekedar H.C."/>
            <person name="Karsi A."/>
            <person name="Gillaspy A.F."/>
            <person name="Dyer D.W."/>
            <person name="Benton N.R."/>
            <person name="Zaitshik J."/>
            <person name="Vamenta S."/>
            <person name="Banes M.M."/>
            <person name="Gulsoy N."/>
            <person name="Aboko-Cole M."/>
            <person name="Waldbieser G.C."/>
            <person name="Lawrence M.L."/>
        </authorList>
    </citation>
    <scope>NUCLEOTIDE SEQUENCE [LARGE SCALE GENOMIC DNA]</scope>
    <source>
        <strain evidence="7">ATCC 49512 / CIP 103533 / TG 44/87</strain>
    </source>
</reference>
<keyword evidence="2 5" id="KW-0812">Transmembrane</keyword>
<keyword evidence="4 5" id="KW-0472">Membrane</keyword>
<dbReference type="RefSeq" id="WP_014164539.1">
    <property type="nucleotide sequence ID" value="NC_016510.2"/>
</dbReference>